<dbReference type="FunFam" id="3.40.390.10:FF:000009">
    <property type="entry name" value="Oligopeptidase A"/>
    <property type="match status" value="1"/>
</dbReference>
<evidence type="ECO:0000256" key="7">
    <source>
        <dbReference type="ARBA" id="ARBA00024603"/>
    </source>
</evidence>
<gene>
    <name evidence="12" type="primary">prlC</name>
    <name evidence="12" type="ORF">KME65_10925</name>
</gene>
<dbReference type="PANTHER" id="PTHR11804:SF84">
    <property type="entry name" value="SACCHAROLYSIN"/>
    <property type="match status" value="1"/>
</dbReference>
<accession>A0A944QUZ4</accession>
<dbReference type="InterPro" id="IPR034005">
    <property type="entry name" value="M3A_DCP"/>
</dbReference>
<reference evidence="12 13" key="1">
    <citation type="submission" date="2021-05" db="EMBL/GenBank/DDBJ databases">
        <title>Genetic and Functional Diversity in Clade A Lucinid endosymbionts from the Bahamas.</title>
        <authorList>
            <person name="Giani N.M."/>
            <person name="Engel A.S."/>
            <person name="Campbell B.J."/>
        </authorList>
    </citation>
    <scope>NUCLEOTIDE SEQUENCE [LARGE SCALE GENOMIC DNA]</scope>
    <source>
        <strain evidence="12">LUC16012Gg_MoonRockCtena</strain>
    </source>
</reference>
<dbReference type="GO" id="GO:0005829">
    <property type="term" value="C:cytosol"/>
    <property type="evidence" value="ECO:0007669"/>
    <property type="project" value="UniProtKB-ARBA"/>
</dbReference>
<dbReference type="EMBL" id="JAHHGM010000009">
    <property type="protein sequence ID" value="MBT2989464.1"/>
    <property type="molecule type" value="Genomic_DNA"/>
</dbReference>
<evidence type="ECO:0000259" key="10">
    <source>
        <dbReference type="Pfam" id="PF01432"/>
    </source>
</evidence>
<dbReference type="Pfam" id="PF01432">
    <property type="entry name" value="Peptidase_M3"/>
    <property type="match status" value="1"/>
</dbReference>
<evidence type="ECO:0000256" key="4">
    <source>
        <dbReference type="ARBA" id="ARBA00022801"/>
    </source>
</evidence>
<evidence type="ECO:0000256" key="6">
    <source>
        <dbReference type="ARBA" id="ARBA00023049"/>
    </source>
</evidence>
<protein>
    <recommendedName>
        <fullName evidence="8">oligopeptidase A</fullName>
        <ecNumber evidence="8">3.4.24.70</ecNumber>
    </recommendedName>
</protein>
<evidence type="ECO:0000256" key="9">
    <source>
        <dbReference type="RuleBase" id="RU003435"/>
    </source>
</evidence>
<dbReference type="InterPro" id="IPR001567">
    <property type="entry name" value="Pept_M3A_M3B_dom"/>
</dbReference>
<evidence type="ECO:0000256" key="1">
    <source>
        <dbReference type="ARBA" id="ARBA00006040"/>
    </source>
</evidence>
<evidence type="ECO:0000256" key="3">
    <source>
        <dbReference type="ARBA" id="ARBA00022723"/>
    </source>
</evidence>
<dbReference type="InterPro" id="IPR024079">
    <property type="entry name" value="MetalloPept_cat_dom_sf"/>
</dbReference>
<dbReference type="GO" id="GO:0006518">
    <property type="term" value="P:peptide metabolic process"/>
    <property type="evidence" value="ECO:0007669"/>
    <property type="project" value="TreeGrafter"/>
</dbReference>
<feature type="domain" description="Oligopeptidase A N-terminal" evidence="11">
    <location>
        <begin position="26"/>
        <end position="145"/>
    </location>
</feature>
<evidence type="ECO:0000259" key="11">
    <source>
        <dbReference type="Pfam" id="PF19310"/>
    </source>
</evidence>
<evidence type="ECO:0000313" key="12">
    <source>
        <dbReference type="EMBL" id="MBT2989464.1"/>
    </source>
</evidence>
<keyword evidence="2 9" id="KW-0645">Protease</keyword>
<keyword evidence="3 9" id="KW-0479">Metal-binding</keyword>
<dbReference type="Gene3D" id="1.10.1370.10">
    <property type="entry name" value="Neurolysin, domain 3"/>
    <property type="match status" value="1"/>
</dbReference>
<dbReference type="Pfam" id="PF19310">
    <property type="entry name" value="TOP_N"/>
    <property type="match status" value="1"/>
</dbReference>
<keyword evidence="4 9" id="KW-0378">Hydrolase</keyword>
<dbReference type="NCBIfam" id="NF008159">
    <property type="entry name" value="PRK10911.1"/>
    <property type="match status" value="1"/>
</dbReference>
<comment type="similarity">
    <text evidence="1 9">Belongs to the peptidase M3 family.</text>
</comment>
<evidence type="ECO:0000256" key="8">
    <source>
        <dbReference type="ARBA" id="ARBA00026100"/>
    </source>
</evidence>
<dbReference type="CDD" id="cd06456">
    <property type="entry name" value="M3A_DCP"/>
    <property type="match status" value="1"/>
</dbReference>
<proteinExistence type="inferred from homology"/>
<dbReference type="InterPro" id="IPR045090">
    <property type="entry name" value="Pept_M3A_M3B"/>
</dbReference>
<dbReference type="GO" id="GO:0004222">
    <property type="term" value="F:metalloendopeptidase activity"/>
    <property type="evidence" value="ECO:0007669"/>
    <property type="project" value="UniProtKB-EC"/>
</dbReference>
<dbReference type="GO" id="GO:0006508">
    <property type="term" value="P:proteolysis"/>
    <property type="evidence" value="ECO:0007669"/>
    <property type="project" value="UniProtKB-KW"/>
</dbReference>
<evidence type="ECO:0000256" key="5">
    <source>
        <dbReference type="ARBA" id="ARBA00022833"/>
    </source>
</evidence>
<dbReference type="GO" id="GO:0046872">
    <property type="term" value="F:metal ion binding"/>
    <property type="evidence" value="ECO:0007669"/>
    <property type="project" value="UniProtKB-UniRule"/>
</dbReference>
<dbReference type="SUPFAM" id="SSF55486">
    <property type="entry name" value="Metalloproteases ('zincins'), catalytic domain"/>
    <property type="match status" value="1"/>
</dbReference>
<comment type="catalytic activity">
    <reaction evidence="7">
        <text>Hydrolysis of oligopeptides, with broad specificity. Gly or Ala commonly occur as P1 or P1' residues, but more distant residues are also important, as is shown by the fact that Z-Gly-Pro-Gly-|-Gly-Pro-Ala is cleaved, but not Z-(Gly)(5).</text>
        <dbReference type="EC" id="3.4.24.70"/>
    </reaction>
</comment>
<dbReference type="PANTHER" id="PTHR11804">
    <property type="entry name" value="PROTEASE M3 THIMET OLIGOPEPTIDASE-RELATED"/>
    <property type="match status" value="1"/>
</dbReference>
<comment type="cofactor">
    <cofactor evidence="9">
        <name>Zn(2+)</name>
        <dbReference type="ChEBI" id="CHEBI:29105"/>
    </cofactor>
    <text evidence="9">Binds 1 zinc ion.</text>
</comment>
<sequence length="675" mass="77015">MNPLNDMQGLPPFSVITPDMVEPAMDRLLEANRNKIQQLLTSQTSFTWKSLIEPLEVAEDRLSRTWSPVSHMNAVVNNDALRAAYNAVLPKLSEYTTEIGQNSQLCAAYKTVAEQPGLDQAQRQSLDNALLDFHLSGVDLEETKKQRFKEISQELSQLTTKFEENLLDATNGWCKLVTDKSALQGLPESALALARQTAAQRDREGWLLTLEYPSYLPVMTYADDRGLRREVYEAFATRASDQGPHAGKWDNSEAMERILALRHEMAGLLGYANYADRSLAKKMARSSDEVIAFLTDLAKRSRSQAERELAELEAFAAEHYDLGDLEAWDIAYYAEKLRQKRHNISQEELKPYFPETRVLPGMFAVVERLYGIRIEEVEGIDCWHPDVRFFEIRDRDHHLRGQFYLDLYARPKKRGGAWMDECASRFFTDTMDQIPVAYLTCNFSPPVDGKPSLFTHDEVLTLFHEFGHGLHHLLTTVDYPAVAGINGVAWDAVELPSQFMENWCWEKEALDLISGHVDTGEPIPDELYQRIYAAKNFQSAMQMVRQLEFALFDFRIHREYDPQQGARIYETLEEVRRQVAVVKPPVWNRFAHGFSHIFAGGYAAGYYSYKWAEVLSADAFSLFEEQGIFDTDTGQAFLKEVLQQGGSKDAMELFVAFRGREPEIEPLLRHSGITG</sequence>
<name>A0A944QUZ4_9GAMM</name>
<organism evidence="12 13">
    <name type="scientific">Candidatus Thiodiazotropha taylori</name>
    <dbReference type="NCBI Taxonomy" id="2792791"/>
    <lineage>
        <taxon>Bacteria</taxon>
        <taxon>Pseudomonadati</taxon>
        <taxon>Pseudomonadota</taxon>
        <taxon>Gammaproteobacteria</taxon>
        <taxon>Chromatiales</taxon>
        <taxon>Sedimenticolaceae</taxon>
        <taxon>Candidatus Thiodiazotropha</taxon>
    </lineage>
</organism>
<keyword evidence="6 9" id="KW-0482">Metalloprotease</keyword>
<dbReference type="Gene3D" id="3.40.390.10">
    <property type="entry name" value="Collagenase (Catalytic Domain)"/>
    <property type="match status" value="1"/>
</dbReference>
<keyword evidence="5 9" id="KW-0862">Zinc</keyword>
<evidence type="ECO:0000313" key="13">
    <source>
        <dbReference type="Proteomes" id="UP000770889"/>
    </source>
</evidence>
<dbReference type="AlphaFoldDB" id="A0A944QUZ4"/>
<feature type="domain" description="Peptidase M3A/M3B catalytic" evidence="10">
    <location>
        <begin position="218"/>
        <end position="672"/>
    </location>
</feature>
<dbReference type="InterPro" id="IPR045666">
    <property type="entry name" value="OpdA_N"/>
</dbReference>
<dbReference type="InterPro" id="IPR024077">
    <property type="entry name" value="Neurolysin/TOP_dom2"/>
</dbReference>
<dbReference type="EC" id="3.4.24.70" evidence="8"/>
<comment type="caution">
    <text evidence="12">The sequence shown here is derived from an EMBL/GenBank/DDBJ whole genome shotgun (WGS) entry which is preliminary data.</text>
</comment>
<evidence type="ECO:0000256" key="2">
    <source>
        <dbReference type="ARBA" id="ARBA00022670"/>
    </source>
</evidence>
<dbReference type="Proteomes" id="UP000770889">
    <property type="component" value="Unassembled WGS sequence"/>
</dbReference>